<reference evidence="2" key="1">
    <citation type="submission" date="2016-11" db="UniProtKB">
        <authorList>
            <consortium name="WormBaseParasite"/>
        </authorList>
    </citation>
    <scope>IDENTIFICATION</scope>
    <source>
        <strain evidence="2">KR3021</strain>
    </source>
</reference>
<sequence>MTTTTVSKFIPEGYETIKDISILKDLLIYQDIGFGLGAAGVLINIPLLFIFFSSKRYLKKNKLLAYLAIGDTLNCLGVMFQGQQRGLWYRVAMEERIVPIQTYWSCAWIPMDILGLCGALFPAITTLSMGIERLLASNFPVIYRKQFADGGTKFLIFSLAYSFITLFTALTISFINRNVKVRYYCGRKVSFSKEFLTGVYVMNVVTYCLSLILTSICLYEIIKMLNKSKGTKENRDNLLRIKSLFLLAYLAVGDLMNCLGVMFQGLQRGNMYRTAIQNQIVPIQTYWSCAWVAFDLFGLCGALLPAITTLCMGVERLLASNFPVLYRSKFANGGTLFLAFSILYSVLTVLAAFIIAFINKDVKEIA</sequence>
<accession>A0AC35UD89</accession>
<protein>
    <submittedName>
        <fullName evidence="2">G_PROTEIN_RECEP_F1_2 domain-containing protein</fullName>
    </submittedName>
</protein>
<organism evidence="1 2">
    <name type="scientific">Rhabditophanes sp. KR3021</name>
    <dbReference type="NCBI Taxonomy" id="114890"/>
    <lineage>
        <taxon>Eukaryota</taxon>
        <taxon>Metazoa</taxon>
        <taxon>Ecdysozoa</taxon>
        <taxon>Nematoda</taxon>
        <taxon>Chromadorea</taxon>
        <taxon>Rhabditida</taxon>
        <taxon>Tylenchina</taxon>
        <taxon>Panagrolaimomorpha</taxon>
        <taxon>Strongyloidoidea</taxon>
        <taxon>Alloionematidae</taxon>
        <taxon>Rhabditophanes</taxon>
    </lineage>
</organism>
<evidence type="ECO:0000313" key="1">
    <source>
        <dbReference type="Proteomes" id="UP000095286"/>
    </source>
</evidence>
<dbReference type="Proteomes" id="UP000095286">
    <property type="component" value="Unplaced"/>
</dbReference>
<proteinExistence type="predicted"/>
<name>A0AC35UD89_9BILA</name>
<dbReference type="WBParaSite" id="RSKR_0001035700.1">
    <property type="protein sequence ID" value="RSKR_0001035700.1"/>
    <property type="gene ID" value="RSKR_0001035700"/>
</dbReference>
<evidence type="ECO:0000313" key="2">
    <source>
        <dbReference type="WBParaSite" id="RSKR_0001035700.1"/>
    </source>
</evidence>